<dbReference type="Proteomes" id="UP000278149">
    <property type="component" value="Unassembled WGS sequence"/>
</dbReference>
<keyword evidence="7" id="KW-0863">Zinc-finger</keyword>
<dbReference type="GO" id="GO:0070897">
    <property type="term" value="P:transcription preinitiation complex assembly"/>
    <property type="evidence" value="ECO:0007669"/>
    <property type="project" value="InterPro"/>
</dbReference>
<keyword evidence="4" id="KW-0805">Transcription regulation</keyword>
<name>A0A429G8E9_9CREN</name>
<accession>A0A429G8E9</accession>
<dbReference type="GO" id="GO:0008270">
    <property type="term" value="F:zinc ion binding"/>
    <property type="evidence" value="ECO:0007669"/>
    <property type="project" value="UniProtKB-KW"/>
</dbReference>
<evidence type="ECO:0000256" key="6">
    <source>
        <dbReference type="ARBA" id="ARBA00053882"/>
    </source>
</evidence>
<keyword evidence="9" id="KW-0648">Protein biosynthesis</keyword>
<dbReference type="Gene3D" id="1.10.472.170">
    <property type="match status" value="1"/>
</dbReference>
<dbReference type="EMBL" id="RCOR01000014">
    <property type="protein sequence ID" value="RSN70090.1"/>
    <property type="molecule type" value="Genomic_DNA"/>
</dbReference>
<evidence type="ECO:0000256" key="3">
    <source>
        <dbReference type="ARBA" id="ARBA00022737"/>
    </source>
</evidence>
<proteinExistence type="inferred from homology"/>
<dbReference type="InterPro" id="IPR013763">
    <property type="entry name" value="Cyclin-like_dom"/>
</dbReference>
<protein>
    <recommendedName>
        <fullName evidence="2">Transcription initiation factor IIB</fullName>
    </recommendedName>
</protein>
<evidence type="ECO:0000259" key="8">
    <source>
        <dbReference type="PROSITE" id="PS51134"/>
    </source>
</evidence>
<dbReference type="SMART" id="SM00385">
    <property type="entry name" value="CYCLIN"/>
    <property type="match status" value="2"/>
</dbReference>
<dbReference type="SUPFAM" id="SSF57783">
    <property type="entry name" value="Zinc beta-ribbon"/>
    <property type="match status" value="1"/>
</dbReference>
<dbReference type="Pfam" id="PF08271">
    <property type="entry name" value="Zn_Ribbon_TF"/>
    <property type="match status" value="1"/>
</dbReference>
<dbReference type="PROSITE" id="PS51134">
    <property type="entry name" value="ZF_TFIIB"/>
    <property type="match status" value="1"/>
</dbReference>
<keyword evidence="5" id="KW-0804">Transcription</keyword>
<organism evidence="9 10">
    <name type="scientific">Candidatus Korarchaeum cryptofilum</name>
    <dbReference type="NCBI Taxonomy" id="498846"/>
    <lineage>
        <taxon>Archaea</taxon>
        <taxon>Thermoproteota</taxon>
        <taxon>Candidatus Korarchaeia</taxon>
        <taxon>Candidatus Korarchaeales</taxon>
        <taxon>Candidatus Korarchaeaceae</taxon>
        <taxon>Candidatus Korarchaeum</taxon>
    </lineage>
</organism>
<evidence type="ECO:0000313" key="9">
    <source>
        <dbReference type="EMBL" id="RSN70090.1"/>
    </source>
</evidence>
<dbReference type="GO" id="GO:0003743">
    <property type="term" value="F:translation initiation factor activity"/>
    <property type="evidence" value="ECO:0007669"/>
    <property type="project" value="UniProtKB-KW"/>
</dbReference>
<dbReference type="SUPFAM" id="SSF47954">
    <property type="entry name" value="Cyclin-like"/>
    <property type="match status" value="2"/>
</dbReference>
<dbReference type="CDD" id="cd20550">
    <property type="entry name" value="CYCLIN_TFIIB_archaea_like_rpt2"/>
    <property type="match status" value="1"/>
</dbReference>
<evidence type="ECO:0000256" key="4">
    <source>
        <dbReference type="ARBA" id="ARBA00023015"/>
    </source>
</evidence>
<dbReference type="InterPro" id="IPR013137">
    <property type="entry name" value="Znf_TFIIB"/>
</dbReference>
<evidence type="ECO:0000313" key="10">
    <source>
        <dbReference type="Proteomes" id="UP000278149"/>
    </source>
</evidence>
<dbReference type="GO" id="GO:0097550">
    <property type="term" value="C:transcription preinitiation complex"/>
    <property type="evidence" value="ECO:0007669"/>
    <property type="project" value="TreeGrafter"/>
</dbReference>
<reference evidence="9 10" key="1">
    <citation type="submission" date="2018-10" db="EMBL/GenBank/DDBJ databases">
        <title>Co-occurring genomic capacity for anaerobic methane metabolism and dissimilatory sulfite reduction discovered in the Korarchaeota.</title>
        <authorList>
            <person name="Mckay L.J."/>
            <person name="Dlakic M."/>
            <person name="Fields M.W."/>
            <person name="Delmont T.O."/>
            <person name="Eren A.M."/>
            <person name="Jay Z.J."/>
            <person name="Klingelsmith K.B."/>
            <person name="Rusch D.B."/>
            <person name="Inskeep W.P."/>
        </authorList>
    </citation>
    <scope>NUCLEOTIDE SEQUENCE [LARGE SCALE GENOMIC DNA]</scope>
    <source>
        <strain evidence="9 10">WS</strain>
    </source>
</reference>
<comment type="caution">
    <text evidence="9">The sequence shown here is derived from an EMBL/GenBank/DDBJ whole genome shotgun (WGS) entry which is preliminary data.</text>
</comment>
<dbReference type="AlphaFoldDB" id="A0A429G8E9"/>
<comment type="function">
    <text evidence="6">Stabilizes TBP binding to an archaeal box-A promoter. Also responsible for recruiting RNA polymerase II to the pre-initiation complex (DNA-TBP-TFIIB).</text>
</comment>
<sequence>MTKDLYIILSDYLRQYANGVVSQLPKEPEGRDAPESPGEEIRCPRCGSKNVVEDPNTGDLVCQNCGLILDSSALDFSKDWRAFDSDEYIERAHAGAPITPLRPGFGLDTDIVLTKGASKKSVNLLKRAQKHAADSKEKTIEPALRKIRDAADSLVLPQETIEDAATLYRMAARAGLVKGRSMDAMVAAVIYAACRRTDVPKTLEEISKFFALEEKEIGRSFRFLFRKLGIQIPPPKPENFVYLIASKLSLPEEVATQAIRIIKIAKRNGATMGREPVGVAAAAVYMACQELGLHRTQRELAQAANVTEVTVRNRYKELIARARNDWLEEIGEEKLNELKRRVAEYMKVSQAAQPVK</sequence>
<dbReference type="PROSITE" id="PS00782">
    <property type="entry name" value="TFIIB"/>
    <property type="match status" value="2"/>
</dbReference>
<dbReference type="InterPro" id="IPR013150">
    <property type="entry name" value="TFIIB_cyclin"/>
</dbReference>
<feature type="domain" description="TFIIB-type" evidence="8">
    <location>
        <begin position="39"/>
        <end position="70"/>
    </location>
</feature>
<dbReference type="FunFam" id="1.10.472.10:FF:000023">
    <property type="entry name" value="Transcription initiation factor IIB"/>
    <property type="match status" value="1"/>
</dbReference>
<dbReference type="PRINTS" id="PR00685">
    <property type="entry name" value="TIFACTORIIB"/>
</dbReference>
<dbReference type="Pfam" id="PF00382">
    <property type="entry name" value="TFIIB"/>
    <property type="match status" value="2"/>
</dbReference>
<dbReference type="InterPro" id="IPR000812">
    <property type="entry name" value="TFIIB"/>
</dbReference>
<dbReference type="GO" id="GO:0017025">
    <property type="term" value="F:TBP-class protein binding"/>
    <property type="evidence" value="ECO:0007669"/>
    <property type="project" value="InterPro"/>
</dbReference>
<keyword evidence="7" id="KW-0862">Zinc</keyword>
<keyword evidence="7" id="KW-0479">Metal-binding</keyword>
<keyword evidence="3" id="KW-0677">Repeat</keyword>
<comment type="similarity">
    <text evidence="1">Belongs to the TFIIB family.</text>
</comment>
<evidence type="ECO:0000256" key="2">
    <source>
        <dbReference type="ARBA" id="ARBA00013932"/>
    </source>
</evidence>
<dbReference type="PANTHER" id="PTHR11618">
    <property type="entry name" value="TRANSCRIPTION INITIATION FACTOR IIB-RELATED"/>
    <property type="match status" value="1"/>
</dbReference>
<dbReference type="InterPro" id="IPR023486">
    <property type="entry name" value="TFIIB_CS"/>
</dbReference>
<gene>
    <name evidence="9" type="primary">tfb</name>
    <name evidence="9" type="ORF">D9Q81_01920</name>
</gene>
<keyword evidence="9" id="KW-0396">Initiation factor</keyword>
<evidence type="ECO:0000256" key="7">
    <source>
        <dbReference type="PROSITE-ProRule" id="PRU00469"/>
    </source>
</evidence>
<dbReference type="PANTHER" id="PTHR11618:SF13">
    <property type="entry name" value="TRANSCRIPTION INITIATION FACTOR IIB"/>
    <property type="match status" value="1"/>
</dbReference>
<evidence type="ECO:0000256" key="1">
    <source>
        <dbReference type="ARBA" id="ARBA00010857"/>
    </source>
</evidence>
<evidence type="ECO:0000256" key="5">
    <source>
        <dbReference type="ARBA" id="ARBA00023163"/>
    </source>
</evidence>
<dbReference type="InterPro" id="IPR036915">
    <property type="entry name" value="Cyclin-like_sf"/>
</dbReference>
<dbReference type="OMA" id="RMWQRRM"/>
<dbReference type="Gene3D" id="1.10.472.10">
    <property type="entry name" value="Cyclin-like"/>
    <property type="match status" value="1"/>
</dbReference>